<dbReference type="AlphaFoldDB" id="A0A6N7YK98"/>
<dbReference type="PANTHER" id="PTHR14084">
    <property type="entry name" value="KYNURENINASE"/>
    <property type="match status" value="1"/>
</dbReference>
<gene>
    <name evidence="6" type="ORF">GKO32_04975</name>
</gene>
<comment type="subunit">
    <text evidence="5">Homodimer.</text>
</comment>
<evidence type="ECO:0000313" key="6">
    <source>
        <dbReference type="EMBL" id="MTD53335.1"/>
    </source>
</evidence>
<keyword evidence="4" id="KW-0045">Antibiotic biosynthesis</keyword>
<dbReference type="GO" id="GO:0009435">
    <property type="term" value="P:NAD+ biosynthetic process"/>
    <property type="evidence" value="ECO:0007669"/>
    <property type="project" value="UniProtKB-UniPathway"/>
</dbReference>
<comment type="similarity">
    <text evidence="5">Belongs to the kynureninase family.</text>
</comment>
<dbReference type="EMBL" id="WMBA01000005">
    <property type="protein sequence ID" value="MTD53335.1"/>
    <property type="molecule type" value="Genomic_DNA"/>
</dbReference>
<dbReference type="GO" id="GO:0043420">
    <property type="term" value="P:anthranilate metabolic process"/>
    <property type="evidence" value="ECO:0007669"/>
    <property type="project" value="TreeGrafter"/>
</dbReference>
<dbReference type="EC" id="3.7.1.3" evidence="5"/>
<comment type="function">
    <text evidence="5">Catalyzes the cleavage of L-kynurenine (L-Kyn) and L-3-hydroxykynurenine (L-3OHKyn) into anthranilic acid (AA) and 3-hydroxyanthranilic acid (3-OHAA), respectively.</text>
</comment>
<comment type="cofactor">
    <cofactor evidence="5">
        <name>pyridoxal 5'-phosphate</name>
        <dbReference type="ChEBI" id="CHEBI:597326"/>
    </cofactor>
</comment>
<keyword evidence="3 5" id="KW-0663">Pyridoxal phosphate</keyword>
<dbReference type="GO" id="GO:0030429">
    <property type="term" value="F:kynureninase activity"/>
    <property type="evidence" value="ECO:0007669"/>
    <property type="project" value="UniProtKB-EC"/>
</dbReference>
<comment type="catalytic activity">
    <reaction evidence="5">
        <text>3-hydroxy-L-kynurenine + H2O = 3-hydroxyanthranilate + L-alanine + H(+)</text>
        <dbReference type="Rhea" id="RHEA:25143"/>
        <dbReference type="ChEBI" id="CHEBI:15377"/>
        <dbReference type="ChEBI" id="CHEBI:15378"/>
        <dbReference type="ChEBI" id="CHEBI:36559"/>
        <dbReference type="ChEBI" id="CHEBI:57972"/>
        <dbReference type="ChEBI" id="CHEBI:58125"/>
        <dbReference type="EC" id="3.7.1.3"/>
    </reaction>
</comment>
<evidence type="ECO:0000256" key="2">
    <source>
        <dbReference type="ARBA" id="ARBA00022801"/>
    </source>
</evidence>
<dbReference type="Gene3D" id="3.90.1150.10">
    <property type="entry name" value="Aspartate Aminotransferase, domain 1"/>
    <property type="match status" value="1"/>
</dbReference>
<dbReference type="InterPro" id="IPR010111">
    <property type="entry name" value="Kynureninase"/>
</dbReference>
<keyword evidence="1 5" id="KW-0662">Pyridine nucleotide biosynthesis</keyword>
<keyword evidence="2 5" id="KW-0378">Hydrolase</keyword>
<proteinExistence type="inferred from homology"/>
<dbReference type="GO" id="GO:0008483">
    <property type="term" value="F:transaminase activity"/>
    <property type="evidence" value="ECO:0007669"/>
    <property type="project" value="UniProtKB-KW"/>
</dbReference>
<evidence type="ECO:0000313" key="7">
    <source>
        <dbReference type="Proteomes" id="UP000440096"/>
    </source>
</evidence>
<keyword evidence="6" id="KW-0808">Transferase</keyword>
<dbReference type="GO" id="GO:0005737">
    <property type="term" value="C:cytoplasm"/>
    <property type="evidence" value="ECO:0007669"/>
    <property type="project" value="InterPro"/>
</dbReference>
<evidence type="ECO:0000256" key="5">
    <source>
        <dbReference type="PIRNR" id="PIRNR038800"/>
    </source>
</evidence>
<keyword evidence="7" id="KW-1185">Reference proteome</keyword>
<reference evidence="6 7" key="1">
    <citation type="submission" date="2019-11" db="EMBL/GenBank/DDBJ databases">
        <title>Draft genome of Amycolatopsis RM579.</title>
        <authorList>
            <person name="Duangmal K."/>
            <person name="Mingma R."/>
        </authorList>
    </citation>
    <scope>NUCLEOTIDE SEQUENCE [LARGE SCALE GENOMIC DNA]</scope>
    <source>
        <strain evidence="6 7">RM579</strain>
    </source>
</reference>
<dbReference type="Pfam" id="PF22580">
    <property type="entry name" value="KYNU_C"/>
    <property type="match status" value="1"/>
</dbReference>
<dbReference type="InterPro" id="IPR015421">
    <property type="entry name" value="PyrdxlP-dep_Trfase_major"/>
</dbReference>
<dbReference type="UniPathway" id="UPA00253">
    <property type="reaction ID" value="UER00329"/>
</dbReference>
<dbReference type="GO" id="GO:0019441">
    <property type="term" value="P:L-tryptophan catabolic process to kynurenine"/>
    <property type="evidence" value="ECO:0007669"/>
    <property type="project" value="TreeGrafter"/>
</dbReference>
<dbReference type="PIRSF" id="PIRSF038800">
    <property type="entry name" value="KYNU"/>
    <property type="match status" value="1"/>
</dbReference>
<comment type="catalytic activity">
    <reaction evidence="5">
        <text>L-kynurenine + H2O = anthranilate + L-alanine + H(+)</text>
        <dbReference type="Rhea" id="RHEA:16813"/>
        <dbReference type="ChEBI" id="CHEBI:15377"/>
        <dbReference type="ChEBI" id="CHEBI:15378"/>
        <dbReference type="ChEBI" id="CHEBI:16567"/>
        <dbReference type="ChEBI" id="CHEBI:57959"/>
        <dbReference type="ChEBI" id="CHEBI:57972"/>
        <dbReference type="EC" id="3.7.1.3"/>
    </reaction>
</comment>
<comment type="pathway">
    <text evidence="5">Amino-acid degradation; L-kynurenine degradation; L-alanine and anthranilate from L-kynurenine: step 1/1.</text>
</comment>
<dbReference type="Proteomes" id="UP000440096">
    <property type="component" value="Unassembled WGS sequence"/>
</dbReference>
<evidence type="ECO:0000256" key="3">
    <source>
        <dbReference type="ARBA" id="ARBA00022898"/>
    </source>
</evidence>
<organism evidence="6 7">
    <name type="scientific">Amycolatopsis pithecellobii</name>
    <dbReference type="NCBI Taxonomy" id="664692"/>
    <lineage>
        <taxon>Bacteria</taxon>
        <taxon>Bacillati</taxon>
        <taxon>Actinomycetota</taxon>
        <taxon>Actinomycetes</taxon>
        <taxon>Pseudonocardiales</taxon>
        <taxon>Pseudonocardiaceae</taxon>
        <taxon>Amycolatopsis</taxon>
    </lineage>
</organism>
<dbReference type="InterPro" id="IPR015422">
    <property type="entry name" value="PyrdxlP-dep_Trfase_small"/>
</dbReference>
<keyword evidence="6" id="KW-0032">Aminotransferase</keyword>
<dbReference type="PANTHER" id="PTHR14084:SF0">
    <property type="entry name" value="KYNURENINASE"/>
    <property type="match status" value="1"/>
</dbReference>
<comment type="pathway">
    <text evidence="5">Cofactor biosynthesis; NAD(+) biosynthesis; quinolinate from L-kynurenine: step 2/3.</text>
</comment>
<dbReference type="GO" id="GO:0030170">
    <property type="term" value="F:pyridoxal phosphate binding"/>
    <property type="evidence" value="ECO:0007669"/>
    <property type="project" value="InterPro"/>
</dbReference>
<dbReference type="Gene3D" id="3.40.640.10">
    <property type="entry name" value="Type I PLP-dependent aspartate aminotransferase-like (Major domain)"/>
    <property type="match status" value="1"/>
</dbReference>
<sequence length="405" mass="44196">MDRETAASWDAGDPLGEFRNRFVCHDDVLYLDGNSLGRLPRATVRQLTRVVTEEWGRGLVRSWVDWIDWGARTGDLLGTRILGARPGEVVLSDSTSVNLYKLASAVLAATPGTIIYDAADFPTNRYLVQGIAEQYGVSCRPMSDVAELESIMDDSVALIVLSLVDFRTGRLLDMNAVNAMARRAGARVLWDLSHAAGLIPVDLAAAGAELAVGCTYKYLNGGPGAPGFLYVRGDLQDRFRPPIQGWYAQRNQFDMGPLFDPVAGIGRYLVGTPPILSLAAVEPGVELCIEAGVEEIRRKSVRLCRLITDLADDWFAGGPLTVASPRDAACRGGHVSLRSREAWRLSQALAGAGVVVDFRPPDCLRLAPSPLYTRFTEVWDAMSCLKDVVDRHTYENYPATPARVT</sequence>
<accession>A0A6N7YK98</accession>
<dbReference type="UniPathway" id="UPA00334">
    <property type="reaction ID" value="UER00455"/>
</dbReference>
<evidence type="ECO:0000256" key="1">
    <source>
        <dbReference type="ARBA" id="ARBA00022642"/>
    </source>
</evidence>
<dbReference type="SUPFAM" id="SSF53383">
    <property type="entry name" value="PLP-dependent transferases"/>
    <property type="match status" value="1"/>
</dbReference>
<dbReference type="GO" id="GO:0097053">
    <property type="term" value="P:L-kynurenine catabolic process"/>
    <property type="evidence" value="ECO:0007669"/>
    <property type="project" value="UniProtKB-UniPathway"/>
</dbReference>
<evidence type="ECO:0000256" key="4">
    <source>
        <dbReference type="ARBA" id="ARBA00023194"/>
    </source>
</evidence>
<dbReference type="GO" id="GO:0017000">
    <property type="term" value="P:antibiotic biosynthetic process"/>
    <property type="evidence" value="ECO:0007669"/>
    <property type="project" value="UniProtKB-KW"/>
</dbReference>
<protein>
    <recommendedName>
        <fullName evidence="5">Kynureninase</fullName>
        <ecNumber evidence="5">3.7.1.3</ecNumber>
    </recommendedName>
</protein>
<comment type="caution">
    <text evidence="6">The sequence shown here is derived from an EMBL/GenBank/DDBJ whole genome shotgun (WGS) entry which is preliminary data.</text>
</comment>
<dbReference type="InterPro" id="IPR015424">
    <property type="entry name" value="PyrdxlP-dep_Trfase"/>
</dbReference>
<name>A0A6N7YK98_9PSEU</name>